<feature type="region of interest" description="Disordered" evidence="1">
    <location>
        <begin position="51"/>
        <end position="80"/>
    </location>
</feature>
<keyword evidence="3" id="KW-1185">Reference proteome</keyword>
<dbReference type="EMBL" id="ABCS01000002">
    <property type="protein sequence ID" value="EDM81666.1"/>
    <property type="molecule type" value="Genomic_DNA"/>
</dbReference>
<dbReference type="Proteomes" id="UP000005801">
    <property type="component" value="Unassembled WGS sequence"/>
</dbReference>
<protein>
    <submittedName>
        <fullName evidence="2">Uncharacterized protein</fullName>
    </submittedName>
</protein>
<accession>A6FXS8</accession>
<dbReference type="AlphaFoldDB" id="A6FXS8"/>
<feature type="region of interest" description="Disordered" evidence="1">
    <location>
        <begin position="1"/>
        <end position="30"/>
    </location>
</feature>
<name>A6FXS8_9BACT</name>
<feature type="region of interest" description="Disordered" evidence="1">
    <location>
        <begin position="160"/>
        <end position="198"/>
    </location>
</feature>
<evidence type="ECO:0000256" key="1">
    <source>
        <dbReference type="SAM" id="MobiDB-lite"/>
    </source>
</evidence>
<sequence length="238" mass="27893">MLGFERKQTKLQKRLDTISERSPSELGPTSCVHMLTKLDGLEQELEALHGDLGEVERKAEEERERNAQREKWQTEQEEAQRDLEVKKQEVLELDGEKAQLDADLETVNSELEEATRKTKKDLQARKHKLSDQRKKVVRFMQRIRSEIEALEHLLEQSFEFRPPTQKKSKRKRQRGRFVPDVKAKSGGPDVPDERLPELGALRRRGKQRFLVIEHWEQLERGEQIAERYGAQLVAPEKI</sequence>
<evidence type="ECO:0000313" key="2">
    <source>
        <dbReference type="EMBL" id="EDM81666.1"/>
    </source>
</evidence>
<evidence type="ECO:0000313" key="3">
    <source>
        <dbReference type="Proteomes" id="UP000005801"/>
    </source>
</evidence>
<organism evidence="2 3">
    <name type="scientific">Plesiocystis pacifica SIR-1</name>
    <dbReference type="NCBI Taxonomy" id="391625"/>
    <lineage>
        <taxon>Bacteria</taxon>
        <taxon>Pseudomonadati</taxon>
        <taxon>Myxococcota</taxon>
        <taxon>Polyangia</taxon>
        <taxon>Nannocystales</taxon>
        <taxon>Nannocystaceae</taxon>
        <taxon>Plesiocystis</taxon>
    </lineage>
</organism>
<proteinExistence type="predicted"/>
<reference evidence="2 3" key="1">
    <citation type="submission" date="2007-06" db="EMBL/GenBank/DDBJ databases">
        <authorList>
            <person name="Shimkets L."/>
            <person name="Ferriera S."/>
            <person name="Johnson J."/>
            <person name="Kravitz S."/>
            <person name="Beeson K."/>
            <person name="Sutton G."/>
            <person name="Rogers Y.-H."/>
            <person name="Friedman R."/>
            <person name="Frazier M."/>
            <person name="Venter J.C."/>
        </authorList>
    </citation>
    <scope>NUCLEOTIDE SEQUENCE [LARGE SCALE GENOMIC DNA]</scope>
    <source>
        <strain evidence="2 3">SIR-1</strain>
    </source>
</reference>
<comment type="caution">
    <text evidence="2">The sequence shown here is derived from an EMBL/GenBank/DDBJ whole genome shotgun (WGS) entry which is preliminary data.</text>
</comment>
<gene>
    <name evidence="2" type="ORF">PPSIR1_22154</name>
</gene>
<feature type="compositionally biased region" description="Basic residues" evidence="1">
    <location>
        <begin position="164"/>
        <end position="175"/>
    </location>
</feature>
<feature type="compositionally biased region" description="Basic and acidic residues" evidence="1">
    <location>
        <begin position="1"/>
        <end position="23"/>
    </location>
</feature>
<dbReference type="RefSeq" id="WP_006969277.1">
    <property type="nucleotide sequence ID" value="NZ_ABCS01000002.1"/>
</dbReference>
<dbReference type="STRING" id="391625.PPSIR1_22154"/>